<proteinExistence type="predicted"/>
<gene>
    <name evidence="1" type="ORF">NSA58_07300</name>
</gene>
<dbReference type="EMBL" id="JANKBY010000065">
    <property type="protein sequence ID" value="MCR1822588.1"/>
    <property type="molecule type" value="Genomic_DNA"/>
</dbReference>
<comment type="caution">
    <text evidence="1">The sequence shown here is derived from an EMBL/GenBank/DDBJ whole genome shotgun (WGS) entry which is preliminary data.</text>
</comment>
<keyword evidence="2" id="KW-1185">Reference proteome</keyword>
<organism evidence="1 2">
    <name type="scientific">Terrisporobacter muris</name>
    <dbReference type="NCBI Taxonomy" id="2963284"/>
    <lineage>
        <taxon>Bacteria</taxon>
        <taxon>Bacillati</taxon>
        <taxon>Bacillota</taxon>
        <taxon>Clostridia</taxon>
        <taxon>Peptostreptococcales</taxon>
        <taxon>Peptostreptococcaceae</taxon>
        <taxon>Terrisporobacter</taxon>
    </lineage>
</organism>
<sequence>MVLDTFSYLERAVDLYYKLGFEVTKKYYDSPIKDVIYLGLDLKNKAN</sequence>
<accession>A0A9X2M996</accession>
<dbReference type="Proteomes" id="UP001140817">
    <property type="component" value="Unassembled WGS sequence"/>
</dbReference>
<protein>
    <submittedName>
        <fullName evidence="1">Uncharacterized protein</fullName>
    </submittedName>
</protein>
<dbReference type="InterPro" id="IPR016181">
    <property type="entry name" value="Acyl_CoA_acyltransferase"/>
</dbReference>
<evidence type="ECO:0000313" key="1">
    <source>
        <dbReference type="EMBL" id="MCR1822588.1"/>
    </source>
</evidence>
<evidence type="ECO:0000313" key="2">
    <source>
        <dbReference type="Proteomes" id="UP001140817"/>
    </source>
</evidence>
<dbReference type="AlphaFoldDB" id="A0A9X2M996"/>
<dbReference type="SUPFAM" id="SSF55729">
    <property type="entry name" value="Acyl-CoA N-acyltransferases (Nat)"/>
    <property type="match status" value="1"/>
</dbReference>
<name>A0A9X2M996_9FIRM</name>
<reference evidence="1" key="1">
    <citation type="submission" date="2022-07" db="EMBL/GenBank/DDBJ databases">
        <title>Enhanced cultured diversity of the mouse gut microbiota enables custom-made synthetic communities.</title>
        <authorList>
            <person name="Afrizal A."/>
        </authorList>
    </citation>
    <scope>NUCLEOTIDE SEQUENCE</scope>
    <source>
        <strain evidence="1">DSM 29186</strain>
    </source>
</reference>